<dbReference type="HOGENOM" id="CLU_060105_0_0_11"/>
<dbReference type="InterPro" id="IPR016169">
    <property type="entry name" value="FAD-bd_PCMH_sub2"/>
</dbReference>
<feature type="domain" description="FAD-binding PCMH-type" evidence="2">
    <location>
        <begin position="29"/>
        <end position="203"/>
    </location>
</feature>
<accession>A0A023X600</accession>
<dbReference type="AlphaFoldDB" id="A0A023X600"/>
<evidence type="ECO:0000256" key="1">
    <source>
        <dbReference type="ARBA" id="ARBA00008000"/>
    </source>
</evidence>
<dbReference type="SUPFAM" id="SSF56176">
    <property type="entry name" value="FAD-binding/transporter-associated domain-like"/>
    <property type="match status" value="1"/>
</dbReference>
<dbReference type="RefSeq" id="WP_038683063.1">
    <property type="nucleotide sequence ID" value="NZ_CP007514.1"/>
</dbReference>
<dbReference type="InterPro" id="IPR036318">
    <property type="entry name" value="FAD-bd_PCMH-like_sf"/>
</dbReference>
<dbReference type="GO" id="GO:0071949">
    <property type="term" value="F:FAD binding"/>
    <property type="evidence" value="ECO:0007669"/>
    <property type="project" value="InterPro"/>
</dbReference>
<evidence type="ECO:0000313" key="3">
    <source>
        <dbReference type="EMBL" id="AHY47773.1"/>
    </source>
</evidence>
<reference evidence="3 4" key="1">
    <citation type="submission" date="2014-03" db="EMBL/GenBank/DDBJ databases">
        <title>Complete genome sequence of the Radio-Resistant Rubrobacter radiotolerans RSPS-4.</title>
        <authorList>
            <person name="Egas C.C."/>
            <person name="Barroso C.C."/>
            <person name="Froufe H.J.C."/>
            <person name="Pacheco J.J."/>
            <person name="Albuquerque L.L."/>
            <person name="da Costa M.M.S."/>
        </authorList>
    </citation>
    <scope>NUCLEOTIDE SEQUENCE [LARGE SCALE GENOMIC DNA]</scope>
    <source>
        <strain evidence="3 4">RSPS-4</strain>
    </source>
</reference>
<dbReference type="eggNOG" id="COG0277">
    <property type="taxonomic scope" value="Bacteria"/>
</dbReference>
<name>A0A023X600_RUBRA</name>
<dbReference type="PANTHER" id="PTHR11748:SF111">
    <property type="entry name" value="D-LACTATE DEHYDROGENASE, MITOCHONDRIAL-RELATED"/>
    <property type="match status" value="1"/>
</dbReference>
<comment type="similarity">
    <text evidence="1">Belongs to the FAD-binding oxidoreductase/transferase type 4 family.</text>
</comment>
<dbReference type="STRING" id="42256.RradSPS_2490"/>
<protein>
    <submittedName>
        <fullName evidence="3">FAD binding domain</fullName>
    </submittedName>
</protein>
<organism evidence="3 4">
    <name type="scientific">Rubrobacter radiotolerans</name>
    <name type="common">Arthrobacter radiotolerans</name>
    <dbReference type="NCBI Taxonomy" id="42256"/>
    <lineage>
        <taxon>Bacteria</taxon>
        <taxon>Bacillati</taxon>
        <taxon>Actinomycetota</taxon>
        <taxon>Rubrobacteria</taxon>
        <taxon>Rubrobacterales</taxon>
        <taxon>Rubrobacteraceae</taxon>
        <taxon>Rubrobacter</taxon>
    </lineage>
</organism>
<dbReference type="Gene3D" id="3.30.465.10">
    <property type="match status" value="1"/>
</dbReference>
<evidence type="ECO:0000259" key="2">
    <source>
        <dbReference type="PROSITE" id="PS51387"/>
    </source>
</evidence>
<dbReference type="PROSITE" id="PS51387">
    <property type="entry name" value="FAD_PCMH"/>
    <property type="match status" value="1"/>
</dbReference>
<dbReference type="PANTHER" id="PTHR11748">
    <property type="entry name" value="D-LACTATE DEHYDROGENASE"/>
    <property type="match status" value="1"/>
</dbReference>
<keyword evidence="4" id="KW-1185">Reference proteome</keyword>
<evidence type="ECO:0000313" key="4">
    <source>
        <dbReference type="Proteomes" id="UP000025229"/>
    </source>
</evidence>
<dbReference type="GO" id="GO:0004458">
    <property type="term" value="F:D-lactate dehydrogenase (cytochrome) activity"/>
    <property type="evidence" value="ECO:0007669"/>
    <property type="project" value="TreeGrafter"/>
</dbReference>
<dbReference type="EMBL" id="CP007514">
    <property type="protein sequence ID" value="AHY47773.1"/>
    <property type="molecule type" value="Genomic_DNA"/>
</dbReference>
<dbReference type="Proteomes" id="UP000025229">
    <property type="component" value="Chromosome"/>
</dbReference>
<gene>
    <name evidence="3" type="ORF">RradSPS_2490</name>
</gene>
<dbReference type="Pfam" id="PF01565">
    <property type="entry name" value="FAD_binding_4"/>
    <property type="match status" value="1"/>
</dbReference>
<dbReference type="GO" id="GO:0008720">
    <property type="term" value="F:D-lactate dehydrogenase (NAD+) activity"/>
    <property type="evidence" value="ECO:0007669"/>
    <property type="project" value="TreeGrafter"/>
</dbReference>
<dbReference type="KEGG" id="rrd:RradSPS_2490"/>
<dbReference type="GO" id="GO:1903457">
    <property type="term" value="P:lactate catabolic process"/>
    <property type="evidence" value="ECO:0007669"/>
    <property type="project" value="TreeGrafter"/>
</dbReference>
<dbReference type="InterPro" id="IPR016166">
    <property type="entry name" value="FAD-bd_PCMH"/>
</dbReference>
<proteinExistence type="inferred from homology"/>
<dbReference type="InterPro" id="IPR006094">
    <property type="entry name" value="Oxid_FAD_bind_N"/>
</dbReference>
<sequence>MGEPIMQKQQTQIFSDLEDLFGERVESPGDPDALAVVSPESVEEVRRLAGFAGERELPLVAVGAGTGEARRREGGAVLVDFRRMRAMSLPEHEGPDGEPPLWVEVEPGATWAELVEELRHRQRGLAVYPTSAPQATVGGWVSDDGLGIGSFEYGRLRENVLAASLVADDGRLLHVSDRERLDRALDSGGEALIVRVRVRTRRVGFDRVFAAAFNSGRDLVRAAGAFIANREVPLWHLAFVSPTLAAARGHRSRYILFGVYPALGGVEVWHDLRHRTLTAHGGEEMDPPEANQVWGERFFPVVPGHPVPQASRSFLSLPELERLVDAAGPKDAFQGVFSGSGEVLVLTLGPDSERSSH</sequence>